<reference evidence="3" key="1">
    <citation type="submission" date="2018-01" db="EMBL/GenBank/DDBJ databases">
        <title>Rubneribacter badeniensis gen. nov., sp. nov., and Colonibacter rubneri, gen. nov., sp. nov., WGS of new members of the Eggerthellaceae.</title>
        <authorList>
            <person name="Danylec N."/>
            <person name="Stoll D.A."/>
            <person name="Doetsch A."/>
            <person name="Kulling S.E."/>
            <person name="Huch M."/>
        </authorList>
    </citation>
    <scope>NUCLEOTIDE SEQUENCE [LARGE SCALE GENOMIC DNA]</scope>
    <source>
        <strain evidence="3">ResAG-96</strain>
    </source>
</reference>
<keyword evidence="3" id="KW-1185">Reference proteome</keyword>
<feature type="domain" description="Glycosyltransferase 2-like" evidence="1">
    <location>
        <begin position="28"/>
        <end position="174"/>
    </location>
</feature>
<protein>
    <recommendedName>
        <fullName evidence="1">Glycosyltransferase 2-like domain-containing protein</fullName>
    </recommendedName>
</protein>
<dbReference type="SUPFAM" id="SSF53448">
    <property type="entry name" value="Nucleotide-diphospho-sugar transferases"/>
    <property type="match status" value="1"/>
</dbReference>
<dbReference type="InterPro" id="IPR029044">
    <property type="entry name" value="Nucleotide-diphossugar_trans"/>
</dbReference>
<dbReference type="Proteomes" id="UP000236197">
    <property type="component" value="Unassembled WGS sequence"/>
</dbReference>
<evidence type="ECO:0000313" key="2">
    <source>
        <dbReference type="EMBL" id="PNV66930.1"/>
    </source>
</evidence>
<sequence>MALASTDINTPSDFSILRQSRLTSPEVSVIVPIYNKAHDHLLSRCLESLIDQSIAALEIICVDDHSDDESLAMALSYAEKVDNITVVSMDRNRKQGTARNRGIALSRGRYIGFVDADDSVSPLAFSTLHDSITTSGADAVVAPYQLVDLHDKIIEPQKRNTPLSCDGPIGIDERKTLVLCHDPIWAHLFKASLIKRQDMLFPEDMLYEDTPTLLRWLYGIHTMSVIEGESFYNYRQYGSSTVSTTVKSSQALHDRIASSDMILNDARSLGMYNIYEDELSCYFMDICYFNTVAMLTGSELPSSKAFIRSLAQHVIEQVPDYLSNPYYARRPLLERTVKRITLLHPIAAYRARRSLNKLFRTVRSFRNHA</sequence>
<dbReference type="PANTHER" id="PTHR22916">
    <property type="entry name" value="GLYCOSYLTRANSFERASE"/>
    <property type="match status" value="1"/>
</dbReference>
<dbReference type="GO" id="GO:0016758">
    <property type="term" value="F:hexosyltransferase activity"/>
    <property type="evidence" value="ECO:0007669"/>
    <property type="project" value="UniProtKB-ARBA"/>
</dbReference>
<dbReference type="PANTHER" id="PTHR22916:SF3">
    <property type="entry name" value="UDP-GLCNAC:BETAGAL BETA-1,3-N-ACETYLGLUCOSAMINYLTRANSFERASE-LIKE PROTEIN 1"/>
    <property type="match status" value="1"/>
</dbReference>
<name>A0A2K2U9S5_9ACTN</name>
<dbReference type="Gene3D" id="3.90.550.10">
    <property type="entry name" value="Spore Coat Polysaccharide Biosynthesis Protein SpsA, Chain A"/>
    <property type="match status" value="1"/>
</dbReference>
<evidence type="ECO:0000313" key="3">
    <source>
        <dbReference type="Proteomes" id="UP000236197"/>
    </source>
</evidence>
<dbReference type="CDD" id="cd00761">
    <property type="entry name" value="Glyco_tranf_GTA_type"/>
    <property type="match status" value="1"/>
</dbReference>
<comment type="caution">
    <text evidence="2">The sequence shown here is derived from an EMBL/GenBank/DDBJ whole genome shotgun (WGS) entry which is preliminary data.</text>
</comment>
<gene>
    <name evidence="2" type="ORF">C2L71_10340</name>
</gene>
<accession>A0A2K2U9S5</accession>
<proteinExistence type="predicted"/>
<dbReference type="InterPro" id="IPR001173">
    <property type="entry name" value="Glyco_trans_2-like"/>
</dbReference>
<evidence type="ECO:0000259" key="1">
    <source>
        <dbReference type="Pfam" id="PF00535"/>
    </source>
</evidence>
<dbReference type="AlphaFoldDB" id="A0A2K2U9S5"/>
<dbReference type="Pfam" id="PF00535">
    <property type="entry name" value="Glycos_transf_2"/>
    <property type="match status" value="1"/>
</dbReference>
<dbReference type="EMBL" id="PPEK01000015">
    <property type="protein sequence ID" value="PNV66930.1"/>
    <property type="molecule type" value="Genomic_DNA"/>
</dbReference>
<organism evidence="2 3">
    <name type="scientific">Enteroscipio rubneri</name>
    <dbReference type="NCBI Taxonomy" id="2070686"/>
    <lineage>
        <taxon>Bacteria</taxon>
        <taxon>Bacillati</taxon>
        <taxon>Actinomycetota</taxon>
        <taxon>Coriobacteriia</taxon>
        <taxon>Eggerthellales</taxon>
        <taxon>Eggerthellaceae</taxon>
        <taxon>Enteroscipio</taxon>
    </lineage>
</organism>